<dbReference type="SUPFAM" id="SSF56784">
    <property type="entry name" value="HAD-like"/>
    <property type="match status" value="1"/>
</dbReference>
<dbReference type="Gene3D" id="1.10.150.240">
    <property type="entry name" value="Putative phosphatase, domain 2"/>
    <property type="match status" value="1"/>
</dbReference>
<dbReference type="InterPro" id="IPR023198">
    <property type="entry name" value="PGP-like_dom2"/>
</dbReference>
<evidence type="ECO:0000313" key="2">
    <source>
        <dbReference type="Proteomes" id="UP001232750"/>
    </source>
</evidence>
<dbReference type="EMBL" id="JASJEU010000005">
    <property type="protein sequence ID" value="MDJ1649699.1"/>
    <property type="molecule type" value="Genomic_DNA"/>
</dbReference>
<dbReference type="InterPro" id="IPR041492">
    <property type="entry name" value="HAD_2"/>
</dbReference>
<dbReference type="PANTHER" id="PTHR43434:SF26">
    <property type="entry name" value="PYROPHOSPHATASE PPAX"/>
    <property type="match status" value="1"/>
</dbReference>
<name>A0ABT7DJJ9_9ACTN</name>
<dbReference type="SFLD" id="SFLDG01135">
    <property type="entry name" value="C1.5.6:_HAD__Beta-PGM__Phospha"/>
    <property type="match status" value="1"/>
</dbReference>
<dbReference type="Pfam" id="PF13419">
    <property type="entry name" value="HAD_2"/>
    <property type="match status" value="1"/>
</dbReference>
<accession>A0ABT7DJJ9</accession>
<gene>
    <name evidence="1" type="ORF">QNJ86_02695</name>
</gene>
<dbReference type="InterPro" id="IPR006439">
    <property type="entry name" value="HAD-SF_hydro_IA"/>
</dbReference>
<sequence length="218" mass="24319">MSTNTIKAILFDLDGTLLDTHDLLLDSFRHTVREVLGCTIPDERLMAKVGQPLNTQMWDFTDDEAVHDELCRVYREYNASVHDKLIRIFPGTQEVLDELHKRGYRMGVVTSKRHEPALHGLSTFELCDAFDFVVGSDDWPTHKPDPGPVRHGCELLGLDPSECVYVGDSPFDMQAGNGAGCVTVAALWGMFPAEVLCAEHPAYECKTISELPALMEQL</sequence>
<dbReference type="RefSeq" id="WP_283831038.1">
    <property type="nucleotide sequence ID" value="NZ_JASJEU010000005.1"/>
</dbReference>
<dbReference type="PRINTS" id="PR00413">
    <property type="entry name" value="HADHALOGNASE"/>
</dbReference>
<proteinExistence type="predicted"/>
<protein>
    <submittedName>
        <fullName evidence="1">HAD-IA family hydrolase</fullName>
    </submittedName>
</protein>
<dbReference type="PANTHER" id="PTHR43434">
    <property type="entry name" value="PHOSPHOGLYCOLATE PHOSPHATASE"/>
    <property type="match status" value="1"/>
</dbReference>
<dbReference type="InterPro" id="IPR050155">
    <property type="entry name" value="HAD-like_hydrolase_sf"/>
</dbReference>
<reference evidence="1 2" key="1">
    <citation type="submission" date="2023-05" db="EMBL/GenBank/DDBJ databases">
        <title>Gordonibacter KGMB12511T sp. nov., isolated from faeces of healthy Korean.</title>
        <authorList>
            <person name="Kim H.S."/>
            <person name="Kim J.-S."/>
            <person name="Suh M.K."/>
            <person name="Eom M.K."/>
            <person name="Do H.E."/>
            <person name="Lee J.-S."/>
        </authorList>
    </citation>
    <scope>NUCLEOTIDE SEQUENCE [LARGE SCALE GENOMIC DNA]</scope>
    <source>
        <strain evidence="1 2">KGMB12511</strain>
    </source>
</reference>
<keyword evidence="1" id="KW-0378">Hydrolase</keyword>
<organism evidence="1 2">
    <name type="scientific">Gordonibacter faecis</name>
    <dbReference type="NCBI Taxonomy" id="3047475"/>
    <lineage>
        <taxon>Bacteria</taxon>
        <taxon>Bacillati</taxon>
        <taxon>Actinomycetota</taxon>
        <taxon>Coriobacteriia</taxon>
        <taxon>Eggerthellales</taxon>
        <taxon>Eggerthellaceae</taxon>
        <taxon>Gordonibacter</taxon>
    </lineage>
</organism>
<dbReference type="Proteomes" id="UP001232750">
    <property type="component" value="Unassembled WGS sequence"/>
</dbReference>
<dbReference type="InterPro" id="IPR036412">
    <property type="entry name" value="HAD-like_sf"/>
</dbReference>
<comment type="caution">
    <text evidence="1">The sequence shown here is derived from an EMBL/GenBank/DDBJ whole genome shotgun (WGS) entry which is preliminary data.</text>
</comment>
<evidence type="ECO:0000313" key="1">
    <source>
        <dbReference type="EMBL" id="MDJ1649699.1"/>
    </source>
</evidence>
<dbReference type="GO" id="GO:0016787">
    <property type="term" value="F:hydrolase activity"/>
    <property type="evidence" value="ECO:0007669"/>
    <property type="project" value="UniProtKB-KW"/>
</dbReference>
<dbReference type="Gene3D" id="3.40.50.1000">
    <property type="entry name" value="HAD superfamily/HAD-like"/>
    <property type="match status" value="1"/>
</dbReference>
<keyword evidence="2" id="KW-1185">Reference proteome</keyword>
<dbReference type="InterPro" id="IPR023214">
    <property type="entry name" value="HAD_sf"/>
</dbReference>
<dbReference type="NCBIfam" id="TIGR01549">
    <property type="entry name" value="HAD-SF-IA-v1"/>
    <property type="match status" value="1"/>
</dbReference>
<dbReference type="NCBIfam" id="TIGR01509">
    <property type="entry name" value="HAD-SF-IA-v3"/>
    <property type="match status" value="1"/>
</dbReference>
<dbReference type="SFLD" id="SFLDG01129">
    <property type="entry name" value="C1.5:_HAD__Beta-PGM__Phosphata"/>
    <property type="match status" value="1"/>
</dbReference>
<dbReference type="SFLD" id="SFLDS00003">
    <property type="entry name" value="Haloacid_Dehalogenase"/>
    <property type="match status" value="1"/>
</dbReference>